<comment type="caution">
    <text evidence="20">The sequence shown here is derived from an EMBL/GenBank/DDBJ whole genome shotgun (WGS) entry which is preliminary data.</text>
</comment>
<evidence type="ECO:0000256" key="7">
    <source>
        <dbReference type="ARBA" id="ARBA00023065"/>
    </source>
</evidence>
<gene>
    <name evidence="20" type="ORF">BDFB_009484</name>
</gene>
<dbReference type="InterPro" id="IPR006201">
    <property type="entry name" value="Neur_channel"/>
</dbReference>
<evidence type="ECO:0000256" key="11">
    <source>
        <dbReference type="ARBA" id="ARBA00023303"/>
    </source>
</evidence>
<dbReference type="SUPFAM" id="SSF63712">
    <property type="entry name" value="Nicotinic receptor ligand binding domain-like"/>
    <property type="match status" value="1"/>
</dbReference>
<keyword evidence="10" id="KW-1071">Ligand-gated ion channel</keyword>
<protein>
    <recommendedName>
        <fullName evidence="14">pH-sensitive chloride channel 2</fullName>
    </recommendedName>
    <alternativeName>
        <fullName evidence="15">Ligand-gated chloride channel protein hodor</fullName>
    </alternativeName>
</protein>
<dbReference type="Pfam" id="PF02931">
    <property type="entry name" value="Neur_chan_LBD"/>
    <property type="match status" value="1"/>
</dbReference>
<evidence type="ECO:0000256" key="16">
    <source>
        <dbReference type="RuleBase" id="RU000687"/>
    </source>
</evidence>
<evidence type="ECO:0000259" key="18">
    <source>
        <dbReference type="Pfam" id="PF02931"/>
    </source>
</evidence>
<dbReference type="GO" id="GO:0004888">
    <property type="term" value="F:transmembrane signaling receptor activity"/>
    <property type="evidence" value="ECO:0007669"/>
    <property type="project" value="InterPro"/>
</dbReference>
<evidence type="ECO:0000256" key="6">
    <source>
        <dbReference type="ARBA" id="ARBA00022989"/>
    </source>
</evidence>
<evidence type="ECO:0000256" key="3">
    <source>
        <dbReference type="ARBA" id="ARBA00022475"/>
    </source>
</evidence>
<dbReference type="InterPro" id="IPR006202">
    <property type="entry name" value="Neur_chan_lig-bd"/>
</dbReference>
<dbReference type="PRINTS" id="PR00253">
    <property type="entry name" value="GABAARECEPTR"/>
</dbReference>
<dbReference type="InterPro" id="IPR018000">
    <property type="entry name" value="Neurotransmitter_ion_chnl_CS"/>
</dbReference>
<evidence type="ECO:0000256" key="17">
    <source>
        <dbReference type="SAM" id="MobiDB-lite"/>
    </source>
</evidence>
<sequence length="508" mass="58433">MINTNATIHHPLPEESTIIRATAPTRSESNYIIQTFQPTTIQPPFDDDPCPPLKPNMDSLTQEQFTSKLTEACRYDKLIKPITTGALPVYMQIDLTHIESADQLQFKAHMLVQYLYRDNRLRYEHLSPHRSSLLGEELLRNKIWVPHIMIRNEKDTTIMGIDGKDVFISINPNGDVVYSYRLTATFYCWMNLQKFPFDSQECNLKWNSWTYNSTNLVLHWDKDDPVKLANNLHLTEFLLTGTWTEENEVPASFSKGAFVGNFSQLVFRFKLTREVGYYIMDYFLPSILLVVISWVTFWLQADAAPPRVTLGTSTMLAFITLQGGVTKTLPKVSYIKASEIWFLACACFIFSSMAEFAFVNVIWRRKKQVEMKKQSSKHILKGALTPNLARKQLRKAESNSSLYKARSCSSLDGSDSGSKNSQTNYLTVHSFPSNLKVPAITTQSQDELIESEDSTSVRMPESKSQEPQKWHTMTPHEVAIWIDKKSRIVFPLSFLIFNLFYWSFVYVL</sequence>
<dbReference type="STRING" id="1661398.A0A482W3M8"/>
<evidence type="ECO:0000313" key="20">
    <source>
        <dbReference type="EMBL" id="RZC39752.1"/>
    </source>
</evidence>
<dbReference type="Proteomes" id="UP000292052">
    <property type="component" value="Unassembled WGS sequence"/>
</dbReference>
<keyword evidence="9" id="KW-0325">Glycoprotein</keyword>
<dbReference type="PANTHER" id="PTHR18945">
    <property type="entry name" value="NEUROTRANSMITTER GATED ION CHANNEL"/>
    <property type="match status" value="1"/>
</dbReference>
<dbReference type="InterPro" id="IPR006029">
    <property type="entry name" value="Neurotrans-gated_channel_TM"/>
</dbReference>
<dbReference type="GO" id="GO:0005254">
    <property type="term" value="F:chloride channel activity"/>
    <property type="evidence" value="ECO:0007669"/>
    <property type="project" value="UniProtKB-ARBA"/>
</dbReference>
<evidence type="ECO:0000256" key="2">
    <source>
        <dbReference type="ARBA" id="ARBA00022448"/>
    </source>
</evidence>
<dbReference type="EMBL" id="QDEB01031612">
    <property type="protein sequence ID" value="RZC39752.1"/>
    <property type="molecule type" value="Genomic_DNA"/>
</dbReference>
<keyword evidence="21" id="KW-1185">Reference proteome</keyword>
<evidence type="ECO:0000256" key="15">
    <source>
        <dbReference type="ARBA" id="ARBA00082029"/>
    </source>
</evidence>
<comment type="similarity">
    <text evidence="13 16">Belongs to the ligand-gated ion channel (TC 1.A.9) family.</text>
</comment>
<proteinExistence type="inferred from homology"/>
<dbReference type="OrthoDB" id="3176171at2759"/>
<feature type="transmembrane region" description="Helical" evidence="16">
    <location>
        <begin position="275"/>
        <end position="299"/>
    </location>
</feature>
<feature type="transmembrane region" description="Helical" evidence="16">
    <location>
        <begin position="488"/>
        <end position="507"/>
    </location>
</feature>
<dbReference type="Gene3D" id="1.20.58.390">
    <property type="entry name" value="Neurotransmitter-gated ion-channel transmembrane domain"/>
    <property type="match status" value="1"/>
</dbReference>
<keyword evidence="3" id="KW-1003">Cell membrane</keyword>
<feature type="transmembrane region" description="Helical" evidence="16">
    <location>
        <begin position="340"/>
        <end position="363"/>
    </location>
</feature>
<evidence type="ECO:0000256" key="12">
    <source>
        <dbReference type="ARBA" id="ARBA00051122"/>
    </source>
</evidence>
<dbReference type="PROSITE" id="PS00236">
    <property type="entry name" value="NEUROTR_ION_CHANNEL"/>
    <property type="match status" value="1"/>
</dbReference>
<organism evidence="20 21">
    <name type="scientific">Asbolus verrucosus</name>
    <name type="common">Desert ironclad beetle</name>
    <dbReference type="NCBI Taxonomy" id="1661398"/>
    <lineage>
        <taxon>Eukaryota</taxon>
        <taxon>Metazoa</taxon>
        <taxon>Ecdysozoa</taxon>
        <taxon>Arthropoda</taxon>
        <taxon>Hexapoda</taxon>
        <taxon>Insecta</taxon>
        <taxon>Pterygota</taxon>
        <taxon>Neoptera</taxon>
        <taxon>Endopterygota</taxon>
        <taxon>Coleoptera</taxon>
        <taxon>Polyphaga</taxon>
        <taxon>Cucujiformia</taxon>
        <taxon>Tenebrionidae</taxon>
        <taxon>Pimeliinae</taxon>
        <taxon>Asbolus</taxon>
    </lineage>
</organism>
<evidence type="ECO:0000256" key="5">
    <source>
        <dbReference type="ARBA" id="ARBA00022729"/>
    </source>
</evidence>
<dbReference type="Pfam" id="PF02932">
    <property type="entry name" value="Neur_chan_memb"/>
    <property type="match status" value="1"/>
</dbReference>
<keyword evidence="2 16" id="KW-0813">Transport</keyword>
<keyword evidence="11 16" id="KW-0407">Ion channel</keyword>
<dbReference type="InterPro" id="IPR036734">
    <property type="entry name" value="Neur_chan_lig-bd_sf"/>
</dbReference>
<dbReference type="GO" id="GO:0005230">
    <property type="term" value="F:extracellular ligand-gated monoatomic ion channel activity"/>
    <property type="evidence" value="ECO:0007669"/>
    <property type="project" value="InterPro"/>
</dbReference>
<evidence type="ECO:0000256" key="1">
    <source>
        <dbReference type="ARBA" id="ARBA00004651"/>
    </source>
</evidence>
<keyword evidence="5" id="KW-0732">Signal</keyword>
<evidence type="ECO:0000256" key="8">
    <source>
        <dbReference type="ARBA" id="ARBA00023136"/>
    </source>
</evidence>
<evidence type="ECO:0000313" key="21">
    <source>
        <dbReference type="Proteomes" id="UP000292052"/>
    </source>
</evidence>
<dbReference type="NCBIfam" id="TIGR00860">
    <property type="entry name" value="LIC"/>
    <property type="match status" value="1"/>
</dbReference>
<name>A0A482W3M8_ASBVE</name>
<comment type="caution">
    <text evidence="16">Lacks conserved residue(s) required for the propagation of feature annotation.</text>
</comment>
<dbReference type="InterPro" id="IPR036719">
    <property type="entry name" value="Neuro-gated_channel_TM_sf"/>
</dbReference>
<dbReference type="InterPro" id="IPR006028">
    <property type="entry name" value="GABAA/Glycine_rcpt"/>
</dbReference>
<evidence type="ECO:0000256" key="10">
    <source>
        <dbReference type="ARBA" id="ARBA00023286"/>
    </source>
</evidence>
<dbReference type="GO" id="GO:0005886">
    <property type="term" value="C:plasma membrane"/>
    <property type="evidence" value="ECO:0007669"/>
    <property type="project" value="UniProtKB-SubCell"/>
</dbReference>
<comment type="catalytic activity">
    <reaction evidence="12">
        <text>chloride(in) = chloride(out)</text>
        <dbReference type="Rhea" id="RHEA:29823"/>
        <dbReference type="ChEBI" id="CHEBI:17996"/>
    </reaction>
    <physiologicalReaction direction="left-to-right" evidence="12">
        <dbReference type="Rhea" id="RHEA:29824"/>
    </physiologicalReaction>
</comment>
<reference evidence="20 21" key="1">
    <citation type="submission" date="2017-03" db="EMBL/GenBank/DDBJ databases">
        <title>Genome of the blue death feigning beetle - Asbolus verrucosus.</title>
        <authorList>
            <person name="Rider S.D."/>
        </authorList>
    </citation>
    <scope>NUCLEOTIDE SEQUENCE [LARGE SCALE GENOMIC DNA]</scope>
    <source>
        <strain evidence="20">Butters</strain>
        <tissue evidence="20">Head and leg muscle</tissue>
    </source>
</reference>
<keyword evidence="6 16" id="KW-1133">Transmembrane helix</keyword>
<feature type="domain" description="Neurotransmitter-gated ion-channel ligand-binding" evidence="18">
    <location>
        <begin position="63"/>
        <end position="274"/>
    </location>
</feature>
<evidence type="ECO:0000256" key="14">
    <source>
        <dbReference type="ARBA" id="ARBA00073427"/>
    </source>
</evidence>
<dbReference type="FunFam" id="2.70.170.10:FF:000042">
    <property type="entry name" value="Blast:Glycine receptor subunit alpha-3"/>
    <property type="match status" value="1"/>
</dbReference>
<evidence type="ECO:0000256" key="9">
    <source>
        <dbReference type="ARBA" id="ARBA00023180"/>
    </source>
</evidence>
<comment type="subcellular location">
    <subcellularLocation>
        <location evidence="1">Cell membrane</location>
        <topology evidence="1">Multi-pass membrane protein</topology>
    </subcellularLocation>
</comment>
<dbReference type="AlphaFoldDB" id="A0A482W3M8"/>
<feature type="domain" description="Neurotransmitter-gated ion-channel transmembrane" evidence="19">
    <location>
        <begin position="284"/>
        <end position="502"/>
    </location>
</feature>
<dbReference type="PRINTS" id="PR00252">
    <property type="entry name" value="NRIONCHANNEL"/>
</dbReference>
<feature type="compositionally biased region" description="Basic and acidic residues" evidence="17">
    <location>
        <begin position="460"/>
        <end position="469"/>
    </location>
</feature>
<dbReference type="CDD" id="cd18987">
    <property type="entry name" value="LGIC_ECD_anion"/>
    <property type="match status" value="1"/>
</dbReference>
<dbReference type="CDD" id="cd19049">
    <property type="entry name" value="LGIC_TM_anion"/>
    <property type="match status" value="1"/>
</dbReference>
<evidence type="ECO:0000256" key="4">
    <source>
        <dbReference type="ARBA" id="ARBA00022692"/>
    </source>
</evidence>
<dbReference type="SUPFAM" id="SSF90112">
    <property type="entry name" value="Neurotransmitter-gated ion-channel transmembrane pore"/>
    <property type="match status" value="1"/>
</dbReference>
<accession>A0A482W3M8</accession>
<keyword evidence="4 16" id="KW-0812">Transmembrane</keyword>
<feature type="region of interest" description="Disordered" evidence="17">
    <location>
        <begin position="445"/>
        <end position="469"/>
    </location>
</feature>
<dbReference type="Gene3D" id="2.70.170.10">
    <property type="entry name" value="Neurotransmitter-gated ion-channel ligand-binding domain"/>
    <property type="match status" value="1"/>
</dbReference>
<evidence type="ECO:0000259" key="19">
    <source>
        <dbReference type="Pfam" id="PF02932"/>
    </source>
</evidence>
<dbReference type="InterPro" id="IPR038050">
    <property type="entry name" value="Neuro_actylchol_rec"/>
</dbReference>
<keyword evidence="7 16" id="KW-0406">Ion transport</keyword>
<dbReference type="GO" id="GO:0099095">
    <property type="term" value="F:ligand-gated monoatomic anion channel activity"/>
    <property type="evidence" value="ECO:0007669"/>
    <property type="project" value="UniProtKB-ARBA"/>
</dbReference>
<evidence type="ECO:0000256" key="13">
    <source>
        <dbReference type="ARBA" id="ARBA00061606"/>
    </source>
</evidence>
<feature type="non-terminal residue" evidence="20">
    <location>
        <position position="508"/>
    </location>
</feature>
<keyword evidence="8 16" id="KW-0472">Membrane</keyword>